<feature type="region of interest" description="Disordered" evidence="1">
    <location>
        <begin position="62"/>
        <end position="114"/>
    </location>
</feature>
<feature type="compositionally biased region" description="Pro residues" evidence="1">
    <location>
        <begin position="68"/>
        <end position="77"/>
    </location>
</feature>
<dbReference type="Proteomes" id="UP000299102">
    <property type="component" value="Unassembled WGS sequence"/>
</dbReference>
<protein>
    <submittedName>
        <fullName evidence="2">Uncharacterized protein</fullName>
    </submittedName>
</protein>
<dbReference type="EMBL" id="BGZK01000568">
    <property type="protein sequence ID" value="GBP50573.1"/>
    <property type="molecule type" value="Genomic_DNA"/>
</dbReference>
<proteinExistence type="predicted"/>
<name>A0A4C1WHN8_EUMVA</name>
<evidence type="ECO:0000313" key="3">
    <source>
        <dbReference type="Proteomes" id="UP000299102"/>
    </source>
</evidence>
<accession>A0A4C1WHN8</accession>
<evidence type="ECO:0000256" key="1">
    <source>
        <dbReference type="SAM" id="MobiDB-lite"/>
    </source>
</evidence>
<dbReference type="AlphaFoldDB" id="A0A4C1WHN8"/>
<keyword evidence="3" id="KW-1185">Reference proteome</keyword>
<sequence>MEDCRPVVTLQRRALTSQSLAGIANASNISIQLRRDGAAACAFEGADDEARRRHLQTPNSINRRIRAPPLPPLLIPRPPHRNPSAKTNIYPVPGRGGLSLSRGARGGRSGGRFKISLSARWPGRRGPRQIARPSGRDTRAAVRTPRRLGGFGPVVMFEFGMDSLGN</sequence>
<reference evidence="2 3" key="1">
    <citation type="journal article" date="2019" name="Commun. Biol.">
        <title>The bagworm genome reveals a unique fibroin gene that provides high tensile strength.</title>
        <authorList>
            <person name="Kono N."/>
            <person name="Nakamura H."/>
            <person name="Ohtoshi R."/>
            <person name="Tomita M."/>
            <person name="Numata K."/>
            <person name="Arakawa K."/>
        </authorList>
    </citation>
    <scope>NUCLEOTIDE SEQUENCE [LARGE SCALE GENOMIC DNA]</scope>
</reference>
<evidence type="ECO:0000313" key="2">
    <source>
        <dbReference type="EMBL" id="GBP50573.1"/>
    </source>
</evidence>
<organism evidence="2 3">
    <name type="scientific">Eumeta variegata</name>
    <name type="common">Bagworm moth</name>
    <name type="synonym">Eumeta japonica</name>
    <dbReference type="NCBI Taxonomy" id="151549"/>
    <lineage>
        <taxon>Eukaryota</taxon>
        <taxon>Metazoa</taxon>
        <taxon>Ecdysozoa</taxon>
        <taxon>Arthropoda</taxon>
        <taxon>Hexapoda</taxon>
        <taxon>Insecta</taxon>
        <taxon>Pterygota</taxon>
        <taxon>Neoptera</taxon>
        <taxon>Endopterygota</taxon>
        <taxon>Lepidoptera</taxon>
        <taxon>Glossata</taxon>
        <taxon>Ditrysia</taxon>
        <taxon>Tineoidea</taxon>
        <taxon>Psychidae</taxon>
        <taxon>Oiketicinae</taxon>
        <taxon>Eumeta</taxon>
    </lineage>
</organism>
<comment type="caution">
    <text evidence="2">The sequence shown here is derived from an EMBL/GenBank/DDBJ whole genome shotgun (WGS) entry which is preliminary data.</text>
</comment>
<gene>
    <name evidence="2" type="ORF">EVAR_29332_1</name>
</gene>